<evidence type="ECO:0000256" key="12">
    <source>
        <dbReference type="ARBA" id="ARBA00023257"/>
    </source>
</evidence>
<evidence type="ECO:0000256" key="15">
    <source>
        <dbReference type="PROSITE-ProRule" id="PRU00023"/>
    </source>
</evidence>
<dbReference type="PRINTS" id="PR01415">
    <property type="entry name" value="ANKYRIN"/>
</dbReference>
<keyword evidence="20" id="KW-1185">Reference proteome</keyword>
<feature type="repeat" description="ANK" evidence="15">
    <location>
        <begin position="392"/>
        <end position="424"/>
    </location>
</feature>
<feature type="compositionally biased region" description="Basic and acidic residues" evidence="16">
    <location>
        <begin position="1799"/>
        <end position="1811"/>
    </location>
</feature>
<feature type="repeat" description="ANK" evidence="15">
    <location>
        <begin position="326"/>
        <end position="358"/>
    </location>
</feature>
<evidence type="ECO:0000256" key="4">
    <source>
        <dbReference type="ARBA" id="ARBA00022490"/>
    </source>
</evidence>
<feature type="compositionally biased region" description="Polar residues" evidence="16">
    <location>
        <begin position="2217"/>
        <end position="2226"/>
    </location>
</feature>
<feature type="repeat" description="ANK" evidence="15">
    <location>
        <begin position="260"/>
        <end position="292"/>
    </location>
</feature>
<feature type="region of interest" description="Disordered" evidence="16">
    <location>
        <begin position="2587"/>
        <end position="2609"/>
    </location>
</feature>
<feature type="repeat" description="ANK" evidence="15">
    <location>
        <begin position="124"/>
        <end position="156"/>
    </location>
</feature>
<dbReference type="FunFam" id="2.60.40.2660:FF:000001">
    <property type="entry name" value="Ankyrin-3 isoform 2"/>
    <property type="match status" value="1"/>
</dbReference>
<feature type="repeat" description="ANK" evidence="15">
    <location>
        <begin position="293"/>
        <end position="325"/>
    </location>
</feature>
<reference evidence="19" key="2">
    <citation type="submission" date="2025-09" db="UniProtKB">
        <authorList>
            <consortium name="Ensembl"/>
        </authorList>
    </citation>
    <scope>IDENTIFICATION</scope>
</reference>
<feature type="compositionally biased region" description="Basic and acidic residues" evidence="16">
    <location>
        <begin position="2840"/>
        <end position="2860"/>
    </location>
</feature>
<feature type="repeat" description="ANK" evidence="15">
    <location>
        <begin position="656"/>
        <end position="688"/>
    </location>
</feature>
<feature type="compositionally biased region" description="Low complexity" evidence="16">
    <location>
        <begin position="2434"/>
        <end position="2443"/>
    </location>
</feature>
<dbReference type="FunFam" id="1.25.40.20:FF:000002">
    <property type="entry name" value="Ankyrin-2 isoform 2"/>
    <property type="match status" value="1"/>
</dbReference>
<evidence type="ECO:0000256" key="11">
    <source>
        <dbReference type="ARBA" id="ARBA00023228"/>
    </source>
</evidence>
<dbReference type="Gene3D" id="2.60.220.30">
    <property type="match status" value="3"/>
</dbReference>
<keyword evidence="6" id="KW-0677">Repeat</keyword>
<dbReference type="GO" id="GO:0030315">
    <property type="term" value="C:T-tubule"/>
    <property type="evidence" value="ECO:0007669"/>
    <property type="project" value="UniProtKB-SubCell"/>
</dbReference>
<feature type="compositionally biased region" description="Basic and acidic residues" evidence="16">
    <location>
        <begin position="2492"/>
        <end position="2501"/>
    </location>
</feature>
<feature type="compositionally biased region" description="Low complexity" evidence="16">
    <location>
        <begin position="1961"/>
        <end position="1975"/>
    </location>
</feature>
<feature type="repeat" description="ANK" evidence="15">
    <location>
        <begin position="557"/>
        <end position="589"/>
    </location>
</feature>
<dbReference type="GO" id="GO:0005764">
    <property type="term" value="C:lysosome"/>
    <property type="evidence" value="ECO:0007669"/>
    <property type="project" value="UniProtKB-SubCell"/>
</dbReference>
<evidence type="ECO:0000259" key="18">
    <source>
        <dbReference type="PROSITE" id="PS51145"/>
    </source>
</evidence>
<name>A0A8C1MWN2_CYPCA</name>
<feature type="compositionally biased region" description="Low complexity" evidence="16">
    <location>
        <begin position="2646"/>
        <end position="2655"/>
    </location>
</feature>
<evidence type="ECO:0000259" key="17">
    <source>
        <dbReference type="PROSITE" id="PS50017"/>
    </source>
</evidence>
<protein>
    <submittedName>
        <fullName evidence="19">Ankyrin 2</fullName>
    </submittedName>
</protein>
<feature type="repeat" description="ANK" evidence="15">
    <location>
        <begin position="227"/>
        <end position="259"/>
    </location>
</feature>
<feature type="repeat" description="ANK" evidence="15">
    <location>
        <begin position="91"/>
        <end position="123"/>
    </location>
</feature>
<feature type="compositionally biased region" description="Basic and acidic residues" evidence="16">
    <location>
        <begin position="2947"/>
        <end position="2963"/>
    </location>
</feature>
<feature type="region of interest" description="Disordered" evidence="16">
    <location>
        <begin position="2830"/>
        <end position="3014"/>
    </location>
</feature>
<dbReference type="PANTHER" id="PTHR24123:SF49">
    <property type="entry name" value="ANKYRIN-2-LIKE ISOFORM X1"/>
    <property type="match status" value="1"/>
</dbReference>
<feature type="compositionally biased region" description="Low complexity" evidence="16">
    <location>
        <begin position="2965"/>
        <end position="2979"/>
    </location>
</feature>
<reference evidence="19" key="1">
    <citation type="submission" date="2025-08" db="UniProtKB">
        <authorList>
            <consortium name="Ensembl"/>
        </authorList>
    </citation>
    <scope>IDENTIFICATION</scope>
</reference>
<dbReference type="Pfam" id="PF00791">
    <property type="entry name" value="ZU5"/>
    <property type="match status" value="2"/>
</dbReference>
<dbReference type="SUPFAM" id="SSF47986">
    <property type="entry name" value="DEATH domain"/>
    <property type="match status" value="1"/>
</dbReference>
<feature type="region of interest" description="Disordered" evidence="16">
    <location>
        <begin position="1593"/>
        <end position="1901"/>
    </location>
</feature>
<feature type="repeat" description="ANK" evidence="15">
    <location>
        <begin position="157"/>
        <end position="180"/>
    </location>
</feature>
<evidence type="ECO:0000256" key="7">
    <source>
        <dbReference type="ARBA" id="ARBA00023018"/>
    </source>
</evidence>
<dbReference type="Proteomes" id="UP000694427">
    <property type="component" value="Unplaced"/>
</dbReference>
<feature type="repeat" description="ANK" evidence="15">
    <location>
        <begin position="491"/>
        <end position="523"/>
    </location>
</feature>
<feature type="compositionally biased region" description="Polar residues" evidence="16">
    <location>
        <begin position="2257"/>
        <end position="2279"/>
    </location>
</feature>
<feature type="repeat" description="ANK" evidence="15">
    <location>
        <begin position="359"/>
        <end position="391"/>
    </location>
</feature>
<feature type="repeat" description="ANK" evidence="15">
    <location>
        <begin position="689"/>
        <end position="721"/>
    </location>
</feature>
<keyword evidence="8 15" id="KW-0040">ANK repeat</keyword>
<feature type="domain" description="Death" evidence="17">
    <location>
        <begin position="3106"/>
        <end position="3190"/>
    </location>
</feature>
<evidence type="ECO:0000256" key="10">
    <source>
        <dbReference type="ARBA" id="ARBA00023212"/>
    </source>
</evidence>
<dbReference type="InterPro" id="IPR036770">
    <property type="entry name" value="Ankyrin_rpt-contain_sf"/>
</dbReference>
<evidence type="ECO:0000256" key="14">
    <source>
        <dbReference type="ARBA" id="ARBA00034100"/>
    </source>
</evidence>
<feature type="compositionally biased region" description="Basic and acidic residues" evidence="16">
    <location>
        <begin position="1731"/>
        <end position="1748"/>
    </location>
</feature>
<dbReference type="InterPro" id="IPR011029">
    <property type="entry name" value="DEATH-like_dom_sf"/>
</dbReference>
<feature type="repeat" description="ANK" evidence="15">
    <location>
        <begin position="458"/>
        <end position="490"/>
    </location>
</feature>
<dbReference type="FunFam" id="1.25.40.20:FF:000003">
    <property type="entry name" value="Ankyrin, isoform B"/>
    <property type="match status" value="1"/>
</dbReference>
<dbReference type="SMART" id="SM00005">
    <property type="entry name" value="DEATH"/>
    <property type="match status" value="1"/>
</dbReference>
<feature type="compositionally biased region" description="Low complexity" evidence="16">
    <location>
        <begin position="1686"/>
        <end position="1698"/>
    </location>
</feature>
<feature type="domain" description="ZU5" evidence="18">
    <location>
        <begin position="955"/>
        <end position="1143"/>
    </location>
</feature>
<dbReference type="FunFam" id="2.60.220.30:FF:000001">
    <property type="entry name" value="Ankyrin-3 isoform 2"/>
    <property type="match status" value="1"/>
</dbReference>
<feature type="compositionally biased region" description="Low complexity" evidence="16">
    <location>
        <begin position="2931"/>
        <end position="2946"/>
    </location>
</feature>
<accession>A0A8C1MWN2</accession>
<feature type="compositionally biased region" description="Polar residues" evidence="16">
    <location>
        <begin position="3239"/>
        <end position="3248"/>
    </location>
</feature>
<feature type="repeat" description="ANK" evidence="15">
    <location>
        <begin position="524"/>
        <end position="556"/>
    </location>
</feature>
<feature type="repeat" description="ANK" evidence="15">
    <location>
        <begin position="755"/>
        <end position="787"/>
    </location>
</feature>
<dbReference type="InterPro" id="IPR002110">
    <property type="entry name" value="Ankyrin_rpt"/>
</dbReference>
<feature type="compositionally biased region" description="Basic and acidic residues" evidence="16">
    <location>
        <begin position="2239"/>
        <end position="2248"/>
    </location>
</feature>
<keyword evidence="7" id="KW-0770">Synapse</keyword>
<feature type="repeat" description="ANK" evidence="15">
    <location>
        <begin position="425"/>
        <end position="457"/>
    </location>
</feature>
<feature type="region of interest" description="Disordered" evidence="16">
    <location>
        <begin position="1913"/>
        <end position="1948"/>
    </location>
</feature>
<feature type="compositionally biased region" description="Polar residues" evidence="16">
    <location>
        <begin position="1915"/>
        <end position="1928"/>
    </location>
</feature>
<dbReference type="SUPFAM" id="SSF48403">
    <property type="entry name" value="Ankyrin repeat"/>
    <property type="match status" value="3"/>
</dbReference>
<dbReference type="Pfam" id="PF00531">
    <property type="entry name" value="Death"/>
    <property type="match status" value="1"/>
</dbReference>
<feature type="repeat" description="ANK" evidence="15">
    <location>
        <begin position="623"/>
        <end position="655"/>
    </location>
</feature>
<evidence type="ECO:0000313" key="20">
    <source>
        <dbReference type="Proteomes" id="UP000694427"/>
    </source>
</evidence>
<feature type="compositionally biased region" description="Basic and acidic residues" evidence="16">
    <location>
        <begin position="2878"/>
        <end position="2893"/>
    </location>
</feature>
<dbReference type="FunFam" id="1.10.533.10:FF:000002">
    <property type="entry name" value="Ankyrin-3 isoform 2"/>
    <property type="match status" value="1"/>
</dbReference>
<dbReference type="PROSITE" id="PS51145">
    <property type="entry name" value="ZU5"/>
    <property type="match status" value="2"/>
</dbReference>
<dbReference type="PROSITE" id="PS50297">
    <property type="entry name" value="ANK_REP_REGION"/>
    <property type="match status" value="21"/>
</dbReference>
<feature type="compositionally biased region" description="Polar residues" evidence="16">
    <location>
        <begin position="2424"/>
        <end position="2433"/>
    </location>
</feature>
<dbReference type="PANTHER" id="PTHR24123">
    <property type="entry name" value="ANKYRIN REPEAT-CONTAINING"/>
    <property type="match status" value="1"/>
</dbReference>
<feature type="compositionally biased region" description="Polar residues" evidence="16">
    <location>
        <begin position="2658"/>
        <end position="2667"/>
    </location>
</feature>
<dbReference type="Pfam" id="PF17809">
    <property type="entry name" value="UPA_2"/>
    <property type="match status" value="1"/>
</dbReference>
<dbReference type="InterPro" id="IPR040745">
    <property type="entry name" value="Ankyrin_UPA"/>
</dbReference>
<feature type="compositionally biased region" description="Polar residues" evidence="16">
    <location>
        <begin position="2830"/>
        <end position="2839"/>
    </location>
</feature>
<dbReference type="PROSITE" id="PS50017">
    <property type="entry name" value="DEATH_DOMAIN"/>
    <property type="match status" value="1"/>
</dbReference>
<evidence type="ECO:0000256" key="16">
    <source>
        <dbReference type="SAM" id="MobiDB-lite"/>
    </source>
</evidence>
<evidence type="ECO:0000256" key="5">
    <source>
        <dbReference type="ARBA" id="ARBA00022553"/>
    </source>
</evidence>
<feature type="repeat" description="ANK" evidence="15">
    <location>
        <begin position="58"/>
        <end position="90"/>
    </location>
</feature>
<dbReference type="Gene3D" id="1.25.40.20">
    <property type="entry name" value="Ankyrin repeat-containing domain"/>
    <property type="match status" value="3"/>
</dbReference>
<feature type="region of interest" description="Disordered" evidence="16">
    <location>
        <begin position="3081"/>
        <end position="3104"/>
    </location>
</feature>
<feature type="region of interest" description="Disordered" evidence="16">
    <location>
        <begin position="2641"/>
        <end position="2667"/>
    </location>
</feature>
<feature type="region of interest" description="Disordered" evidence="16">
    <location>
        <begin position="2485"/>
        <end position="2536"/>
    </location>
</feature>
<dbReference type="Pfam" id="PF13637">
    <property type="entry name" value="Ank_4"/>
    <property type="match status" value="2"/>
</dbReference>
<feature type="region of interest" description="Disordered" evidence="16">
    <location>
        <begin position="2035"/>
        <end position="2291"/>
    </location>
</feature>
<evidence type="ECO:0000256" key="3">
    <source>
        <dbReference type="ARBA" id="ARBA00022475"/>
    </source>
</evidence>
<feature type="region of interest" description="Disordered" evidence="16">
    <location>
        <begin position="1"/>
        <end position="29"/>
    </location>
</feature>
<feature type="region of interest" description="Disordered" evidence="16">
    <location>
        <begin position="3239"/>
        <end position="3258"/>
    </location>
</feature>
<feature type="compositionally biased region" description="Basic and acidic residues" evidence="16">
    <location>
        <begin position="1616"/>
        <end position="1632"/>
    </location>
</feature>
<dbReference type="FunFam" id="2.60.220.30:FF:000005">
    <property type="entry name" value="Ankyrin-2 isoform 2"/>
    <property type="match status" value="1"/>
</dbReference>
<dbReference type="InterPro" id="IPR051165">
    <property type="entry name" value="Multifunctional_ANK_Repeat"/>
</dbReference>
<evidence type="ECO:0000256" key="13">
    <source>
        <dbReference type="ARBA" id="ARBA00024012"/>
    </source>
</evidence>
<dbReference type="FunFam" id="1.25.40.20:FF:000001">
    <property type="entry name" value="Ankyrin-2 isoform 2"/>
    <property type="match status" value="1"/>
</dbReference>
<dbReference type="Gene3D" id="2.60.40.2660">
    <property type="match status" value="1"/>
</dbReference>
<keyword evidence="9" id="KW-0472">Membrane</keyword>
<proteinExistence type="predicted"/>
<dbReference type="InterPro" id="IPR000488">
    <property type="entry name" value="Death_dom"/>
</dbReference>
<dbReference type="FunFam" id="2.60.220.30:FF:000007">
    <property type="entry name" value="Ankyrin-2 isoform 2"/>
    <property type="match status" value="1"/>
</dbReference>
<dbReference type="Ensembl" id="ENSCCRT00010090306.1">
    <property type="protein sequence ID" value="ENSCCRP00010081388.1"/>
    <property type="gene ID" value="ENSCCRG00010029850.1"/>
</dbReference>
<keyword evidence="3" id="KW-1003">Cell membrane</keyword>
<feature type="repeat" description="ANK" evidence="15">
    <location>
        <begin position="590"/>
        <end position="622"/>
    </location>
</feature>
<feature type="compositionally biased region" description="Polar residues" evidence="16">
    <location>
        <begin position="2861"/>
        <end position="2877"/>
    </location>
</feature>
<feature type="compositionally biased region" description="Basic and acidic residues" evidence="16">
    <location>
        <begin position="1850"/>
        <end position="1888"/>
    </location>
</feature>
<dbReference type="PROSITE" id="PS50088">
    <property type="entry name" value="ANK_REPEAT"/>
    <property type="match status" value="21"/>
</dbReference>
<dbReference type="SMART" id="SM00218">
    <property type="entry name" value="ZU5"/>
    <property type="match status" value="1"/>
</dbReference>
<dbReference type="Gene3D" id="1.10.533.10">
    <property type="entry name" value="Death Domain, Fas"/>
    <property type="match status" value="1"/>
</dbReference>
<evidence type="ECO:0000256" key="1">
    <source>
        <dbReference type="ARBA" id="ARBA00004245"/>
    </source>
</evidence>
<evidence type="ECO:0000256" key="9">
    <source>
        <dbReference type="ARBA" id="ARBA00023136"/>
    </source>
</evidence>
<dbReference type="SMART" id="SM00248">
    <property type="entry name" value="ANK"/>
    <property type="match status" value="23"/>
</dbReference>
<keyword evidence="11" id="KW-0458">Lysosome</keyword>
<dbReference type="GO" id="GO:0007165">
    <property type="term" value="P:signal transduction"/>
    <property type="evidence" value="ECO:0007669"/>
    <property type="project" value="InterPro"/>
</dbReference>
<evidence type="ECO:0000256" key="2">
    <source>
        <dbReference type="ARBA" id="ARBA00004371"/>
    </source>
</evidence>
<feature type="compositionally biased region" description="Basic and acidic residues" evidence="16">
    <location>
        <begin position="2527"/>
        <end position="2536"/>
    </location>
</feature>
<feature type="compositionally biased region" description="Basic and acidic residues" evidence="16">
    <location>
        <begin position="2452"/>
        <end position="2472"/>
    </location>
</feature>
<keyword evidence="4" id="KW-0963">Cytoplasm</keyword>
<feature type="repeat" description="ANK" evidence="15">
    <location>
        <begin position="722"/>
        <end position="754"/>
    </location>
</feature>
<dbReference type="Pfam" id="PF00023">
    <property type="entry name" value="Ank"/>
    <property type="match status" value="2"/>
</dbReference>
<organism evidence="19 20">
    <name type="scientific">Cyprinus carpio</name>
    <name type="common">Common carp</name>
    <dbReference type="NCBI Taxonomy" id="7962"/>
    <lineage>
        <taxon>Eukaryota</taxon>
        <taxon>Metazoa</taxon>
        <taxon>Chordata</taxon>
        <taxon>Craniata</taxon>
        <taxon>Vertebrata</taxon>
        <taxon>Euteleostomi</taxon>
        <taxon>Actinopterygii</taxon>
        <taxon>Neopterygii</taxon>
        <taxon>Teleostei</taxon>
        <taxon>Ostariophysi</taxon>
        <taxon>Cypriniformes</taxon>
        <taxon>Cyprinidae</taxon>
        <taxon>Cyprininae</taxon>
        <taxon>Cyprinus</taxon>
    </lineage>
</organism>
<keyword evidence="12" id="KW-0628">Postsynaptic cell membrane</keyword>
<feature type="compositionally biased region" description="Basic and acidic residues" evidence="16">
    <location>
        <begin position="1659"/>
        <end position="1670"/>
    </location>
</feature>
<evidence type="ECO:0000313" key="19">
    <source>
        <dbReference type="Ensembl" id="ENSCCRP00010081388.1"/>
    </source>
</evidence>
<keyword evidence="10" id="KW-0206">Cytoskeleton</keyword>
<feature type="domain" description="ZU5" evidence="18">
    <location>
        <begin position="1145"/>
        <end position="1293"/>
    </location>
</feature>
<dbReference type="InterPro" id="IPR000906">
    <property type="entry name" value="ZU5_dom"/>
</dbReference>
<dbReference type="GO" id="GO:0072659">
    <property type="term" value="P:protein localization to plasma membrane"/>
    <property type="evidence" value="ECO:0007669"/>
    <property type="project" value="UniProtKB-ARBA"/>
</dbReference>
<dbReference type="GO" id="GO:0005856">
    <property type="term" value="C:cytoskeleton"/>
    <property type="evidence" value="ECO:0007669"/>
    <property type="project" value="UniProtKB-SubCell"/>
</dbReference>
<evidence type="ECO:0000256" key="8">
    <source>
        <dbReference type="ARBA" id="ARBA00023043"/>
    </source>
</evidence>
<comment type="subcellular location">
    <subcellularLocation>
        <location evidence="13">Cell membrane</location>
        <location evidence="13">Sarcolemma</location>
        <location evidence="13">T-tubule</location>
    </subcellularLocation>
    <subcellularLocation>
        <location evidence="1">Cytoplasm</location>
        <location evidence="1">Cytoskeleton</location>
    </subcellularLocation>
    <subcellularLocation>
        <location evidence="2">Lysosome</location>
    </subcellularLocation>
    <subcellularLocation>
        <location evidence="14">Postsynaptic cell membrane</location>
    </subcellularLocation>
</comment>
<feature type="compositionally biased region" description="Low complexity" evidence="16">
    <location>
        <begin position="1985"/>
        <end position="2001"/>
    </location>
</feature>
<sequence>MASPTSSYGVDLRSPTAHDQPPKSDSNTSFLRAARAGNIDKVLEYLKGGVDISTCNQNGLNALHLAAKEGHVDLVQELLDRGSSVDSATKKGNTALHIASLAGQGEVVKILVKRGADINAQSQNGFTPLYMASQENHLDVVRYLLENGGNQSTATEDGFTPLAIALQQGHNQVVSILLENDTKGKVRLPALHIAARKDDTKSAALLLQNDHNADVQSKMMVNRTTESGFTPLHIAAHYGNVNVATLLLNRGAAVDFTARNGITPLHVASKRGNTNMVHLLLDRGAQIDAKTRDGLTPLHCAARSGHDTAVELLLERGAPMLARTKNGLSPLHMAAQGDHVECVKHLLQHKAPVDDVTLDYLTALHVAAHCGHYRVTKLLLDKRANPNARALNGFTPLHIACKKNRVKVMELLIKYGAFIQAITESGLTPIHVAAFMGHLNIVLLLLQNGASPDVSNIRGETALHMAARAGQMEVVRCLLRNGAMVDARAREDQTPLHIASRLGKTEIVQLLLQHMAHPDAATINGYTPLHIAAREGHLDVTSVLLEAGASHSLATKKGFTPLHVASKYGSLDVAKLLLQRRAPPDIAGKNGLTPLHVAAHYDNQKVALLLLDKGASPHATAKNGYTPLHIAAKKNQMEIATTLLQYGAETNIQTKQGVMPLHLASQEGHSEMAALLLQRGANVNVPTKSGLTSFHLAAQEDKVGVGEILVKHGANIDQQTKLGYTPLIVACHYGNAKMVNFLLKSGASVNAKTKNGYTPLHQAAQQGNTHIINVLLQHGAKPNAITVNGNTALAIARRLGYISVVDTLRVVTEEIITTTTTVTEKHKLNVPETMTEVLDVSDEEGDDTMTGDGGEYLRAEDLRELGDDSLPGQYLDGMNYLRFSLEGGRSDSLDRSYTPTHQSYYPARHYGMMEDMIYSNQVSSLAGENEKDSYSWETENLDNIALSSSPAHSGFLVSFMVDARGGAMRGCRHNGLRLIIPPRKCSAPTRVTCRLVKRHRLATMPPMVEGDGLASRLIEVGPSGAQFLGKLHLPTAPPPLNESESLVSRILQLGPPGTKFLGPVIVEIPHFAALRGKERELVILRSETGESWKEHHCEYTEEELNQILNGMDEGLDPPEELEKKRICRIITRDFPQYFAVVSRIKQDSNLIGPEGGILSSTVVPQVQAVFPEGALTKRIRVGLQAQPMSIDVVRKNLGNKATFSPIVTLEPRRRKFHKPITMTIPVPKSSADPILGGFGGGDAPTLRLLCSITGGTTPAQWEDITGTTPLTFTSDSVSFTTNVSARFWLIDCRQVQESVNFATQVYREIICVPYMAKFVIFAKTHDPIEARLRCFCMTDDKMDKTLEQQENFTEVARSRDVEVLEGKPIYVDCFGNLVPLTKSGQHHVFSFYAFKENRLALFIKIRDNTQEPCGRLSFTKEPRSYRTLTHSAICNLNITLPAYSKVSSYDEDTETTATSFLKSQLIRDSPALASPDLLSEVSEMKQDLIKMTAILTTDSSEKAGPMQGDYLDKGVEEVSAEPFEIMEKVKEDLEKVSEILRSGTCDKEESIKTDSRPYRMDEGWVLLTESEIEEAKMMAAFESQESLLKEVRINRGSQRPKGARDRPGIETVPSGEVKEYLLDVSDASRPESQESPSQQRFTEVVLRRGGRKIVPTVAKDTKAHTTDVKKPIRRKGLQGHTDETQSSSTKESIVSKSTGKSSEGDAFLPVPGDQKKSPVSPVVEETPIGSIKEKVKALQKKVEEEQKGQKKQTGQKPPYKATEAKASSVVKDQKTSGLKKQTSSPQKQSPSRSTGFEPGRLEETMSVRELMRAFQTGQDPSKRKSGLFEHKGPSKTEDTTVSKPEAILIKPHEVSLDVLKPEDHHEEKEVKSSPHIKKSEDTEEDTKASQKSHQCPQEKIGKAVVSGIVSAGPFTHSSMTTTIPQNWSEQHRDLLPDNGTENSAFDDSSDSIRHVALVDSPSASLAEAEAPLSSEESYKHEGLAETPETSPESLSLSPKKTAQSILAKTSKSVAVTPKVKTSKVYVSFTTEMKTTNEQASEATVHHPALSKAVDEPTKSESMSIPHGNRGVNFEGEQTSMDKDIVSVSSKPSKARKLTKRTSETLECFLSDEESFDGQPIPTSADSLASRAATQDHGGLVLPLRHQDSENLSPVADDSFNISHKDSLEGSPLMDDNSSHKTPDSIEPSPTKESPCRDSLESSPIEMKTNLAFPPTVEQPSVTTGPLTFSKAPEMPPDSLRSRMLKEQEGNADDDSCEQTSLMTSSGKSPFSPDTPSSEEVSYEVNPKTPDPMVLIVPCKPSVIPEETVEDDELKCGLTQRKITPEEEMFKMAAKIKTFDEMEQDAKDKKDNRKDCESFQALLASDAEDDSFKLFELASKHETSSVDDVGFSELKQASEIGRSVEPIIKVQPPSPFPAGIHMSPQTSDDIQQTMAHSAASSAESAMRRPQFVSEKHTIKPHLQESHSEKIKDKDYVDSELVQLNKTASNSKNITDEQKEQSLKRSKGNQEVYSHEQQKEAANYQNADYKSHSQEESNVTDEIKGDYMRNAGTSYVDICSGSLDIDTIPIIIGQTKETFKPEICIYDDTEEDDAEEEPPKTESRGVTAKAETDAWNSMREDDDAFAARLKEEEQRILGLAVDRHSQGATPDTTPARTPTEEGTPTSEQNPFLFQEGKLFEMTRSGAIDMTKRSYEEEGFAFYQIEQPIVEGIAEDEGNEPVRASNDAENEIGCNLSLQIKPEEDEDLLKEATDLSVHSPAGDNLAAATKSDFSKSKTSIKLDDSASTKILEKDQTMLEVKSDKVMSEGHLVSDPGSSDTVIANVQTAVSTVIRSVHSQQDQESSKDQHSVIEKTKTHEKTESQSKPVSKSYTAMSLSSTARKDMSTSKEEEEPKSRIPVKASSLRSEYVEPAKNKKSKLPIKPQSRRKSETDTSPSITSSYTKSSKAKSFCESDSTKKPAKKDQNRPTSTDLSSTTKTLPSRLPIRGKPGQPVQTSTPAKQKKDRPTDTNKQSIAFFKEISQEAAKVVESLAQAEKDKHEVAALSNDESSTINASVIESEPFIDMQMPFPEDSLVIRPRLDNPAETQMERIPADKVRSQDPQDEADRKEGRLAVIADHLGFSWSELARELEFSEVQINQIRNENPNSLQDQSHALIRLWKEREGKNATETTLMKTLTKINRMDIVHLIETKIIQSNQDQTSHTYAEIEQTISLDHSEDYRSSSPESALSEEECELNVFTLDSSPESTESINNERPDFKSLSPDSPISQYYNFHFEPTMVTGYTSISPESVLSGIYMQTDVFDDLVIDLRRSSLESVASTDENRAVSPDSPFPDFTLSTQSFIIPETGSCPTSPELDCVEDENTLYETDFISEQRPDSPQSIISETGGIPLSSDSPVPQFSVLFSEITLPGDEMPEIPPQTVTEEKYTDEYGNMVVKKITRKVIRKYVSADGVEREEVMLEGQQQEAVTVDEADGFSKVVKRTVVQSGGEQTEV</sequence>
<feature type="compositionally biased region" description="Basic and acidic residues" evidence="16">
    <location>
        <begin position="1820"/>
        <end position="1840"/>
    </location>
</feature>
<dbReference type="GO" id="GO:0045211">
    <property type="term" value="C:postsynaptic membrane"/>
    <property type="evidence" value="ECO:0007669"/>
    <property type="project" value="UniProtKB-SubCell"/>
</dbReference>
<evidence type="ECO:0000256" key="6">
    <source>
        <dbReference type="ARBA" id="ARBA00022737"/>
    </source>
</evidence>
<keyword evidence="5" id="KW-0597">Phosphoprotein</keyword>
<feature type="region of interest" description="Disordered" evidence="16">
    <location>
        <begin position="1961"/>
        <end position="2005"/>
    </location>
</feature>
<feature type="compositionally biased region" description="Low complexity" evidence="16">
    <location>
        <begin position="1779"/>
        <end position="1794"/>
    </location>
</feature>
<dbReference type="Pfam" id="PF12796">
    <property type="entry name" value="Ank_2"/>
    <property type="match status" value="7"/>
</dbReference>
<feature type="region of interest" description="Disordered" evidence="16">
    <location>
        <begin position="2424"/>
        <end position="2472"/>
    </location>
</feature>